<dbReference type="InterPro" id="IPR019734">
    <property type="entry name" value="TPR_rpt"/>
</dbReference>
<evidence type="ECO:0000256" key="2">
    <source>
        <dbReference type="ARBA" id="ARBA00022692"/>
    </source>
</evidence>
<dbReference type="InterPro" id="IPR011990">
    <property type="entry name" value="TPR-like_helical_dom_sf"/>
</dbReference>
<evidence type="ECO:0000256" key="7">
    <source>
        <dbReference type="ARBA" id="ARBA00038030"/>
    </source>
</evidence>
<keyword evidence="6" id="KW-0472">Membrane</keyword>
<keyword evidence="4 8" id="KW-0802">TPR repeat</keyword>
<dbReference type="EMBL" id="FWZT01000007">
    <property type="protein sequence ID" value="SMF21675.1"/>
    <property type="molecule type" value="Genomic_DNA"/>
</dbReference>
<evidence type="ECO:0000256" key="4">
    <source>
        <dbReference type="ARBA" id="ARBA00022803"/>
    </source>
</evidence>
<dbReference type="PANTHER" id="PTHR46208:SF1">
    <property type="entry name" value="MITOCHONDRIAL IMPORT RECEPTOR SUBUNIT TOM70"/>
    <property type="match status" value="1"/>
</dbReference>
<dbReference type="RefSeq" id="WP_132318433.1">
    <property type="nucleotide sequence ID" value="NZ_FWZT01000007.1"/>
</dbReference>
<organism evidence="9 10">
    <name type="scientific">Pseudobacteriovorax antillogorgiicola</name>
    <dbReference type="NCBI Taxonomy" id="1513793"/>
    <lineage>
        <taxon>Bacteria</taxon>
        <taxon>Pseudomonadati</taxon>
        <taxon>Bdellovibrionota</taxon>
        <taxon>Oligoflexia</taxon>
        <taxon>Oligoflexales</taxon>
        <taxon>Pseudobacteriovoracaceae</taxon>
        <taxon>Pseudobacteriovorax</taxon>
    </lineage>
</organism>
<reference evidence="10" key="1">
    <citation type="submission" date="2017-04" db="EMBL/GenBank/DDBJ databases">
        <authorList>
            <person name="Varghese N."/>
            <person name="Submissions S."/>
        </authorList>
    </citation>
    <scope>NUCLEOTIDE SEQUENCE [LARGE SCALE GENOMIC DNA]</scope>
    <source>
        <strain evidence="10">RKEM611</strain>
    </source>
</reference>
<comment type="similarity">
    <text evidence="7">Belongs to the Tom70 family.</text>
</comment>
<evidence type="ECO:0000256" key="5">
    <source>
        <dbReference type="ARBA" id="ARBA00022989"/>
    </source>
</evidence>
<keyword evidence="2" id="KW-0812">Transmembrane</keyword>
<comment type="subcellular location">
    <subcellularLocation>
        <location evidence="1">Membrane</location>
        <topology evidence="1">Single-pass membrane protein</topology>
    </subcellularLocation>
</comment>
<evidence type="ECO:0000313" key="10">
    <source>
        <dbReference type="Proteomes" id="UP000192907"/>
    </source>
</evidence>
<protein>
    <submittedName>
        <fullName evidence="9">Pentatricopeptide repeat domain-containing protein (PPR motif)</fullName>
    </submittedName>
</protein>
<evidence type="ECO:0000313" key="9">
    <source>
        <dbReference type="EMBL" id="SMF21675.1"/>
    </source>
</evidence>
<dbReference type="OrthoDB" id="129043at2"/>
<evidence type="ECO:0000256" key="3">
    <source>
        <dbReference type="ARBA" id="ARBA00022737"/>
    </source>
</evidence>
<sequence length="406" mass="47226">MNKIQAFNECVFICDQSSWVWNTTSHFLDIHKIPYIHLSSDVSVRKSWSRIGESPKILIHWESRFRHGGAIVEELLAVSPKFELEDRLIVICSDPSPEDRVYLEELKIHNVVTLRNNQFDIRNSYQDLKAYFFRDPSSSCKHQKVWRKLFLSLKALNQKTSDDHIRKVEGYLHRVGSLDQHSSERYFHALGLYHYRLGRSLDASRHWQKALDINPNYSPSREAMVELYCDEGKYQKALGMLKQMQARNKNNVARLVRMGEIHLSMNDNVKAEHYFCSALNKDRYCGGALNGLATIRFEQGKLDESRQLLAQSSIAYQIASKLNEKGIKMVREAQYEKALEHYTKAHYVLPQQDKGPMLFYNIGLCYSRWGRAKPAQQFLQLALIKEPNYKKAQKLLNQLRDPAEAA</sequence>
<dbReference type="SMART" id="SM00028">
    <property type="entry name" value="TPR"/>
    <property type="match status" value="4"/>
</dbReference>
<feature type="repeat" description="TPR" evidence="8">
    <location>
        <begin position="319"/>
        <end position="352"/>
    </location>
</feature>
<evidence type="ECO:0000256" key="8">
    <source>
        <dbReference type="PROSITE-ProRule" id="PRU00339"/>
    </source>
</evidence>
<dbReference type="STRING" id="1513793.SAMN06296036_107123"/>
<dbReference type="Gene3D" id="1.25.40.10">
    <property type="entry name" value="Tetratricopeptide repeat domain"/>
    <property type="match status" value="2"/>
</dbReference>
<dbReference type="AlphaFoldDB" id="A0A1Y6BRE9"/>
<proteinExistence type="inferred from homology"/>
<dbReference type="Proteomes" id="UP000192907">
    <property type="component" value="Unassembled WGS sequence"/>
</dbReference>
<evidence type="ECO:0000256" key="6">
    <source>
        <dbReference type="ARBA" id="ARBA00023136"/>
    </source>
</evidence>
<name>A0A1Y6BRE9_9BACT</name>
<dbReference type="PANTHER" id="PTHR46208">
    <property type="entry name" value="MITOCHONDRIAL IMPORT RECEPTOR SUBUNIT TOM70"/>
    <property type="match status" value="1"/>
</dbReference>
<evidence type="ECO:0000256" key="1">
    <source>
        <dbReference type="ARBA" id="ARBA00004167"/>
    </source>
</evidence>
<accession>A0A1Y6BRE9</accession>
<keyword evidence="5" id="KW-1133">Transmembrane helix</keyword>
<keyword evidence="10" id="KW-1185">Reference proteome</keyword>
<gene>
    <name evidence="9" type="ORF">SAMN06296036_107123</name>
</gene>
<feature type="repeat" description="TPR" evidence="8">
    <location>
        <begin position="184"/>
        <end position="217"/>
    </location>
</feature>
<dbReference type="GO" id="GO:0016020">
    <property type="term" value="C:membrane"/>
    <property type="evidence" value="ECO:0007669"/>
    <property type="project" value="UniProtKB-SubCell"/>
</dbReference>
<dbReference type="PROSITE" id="PS50005">
    <property type="entry name" value="TPR"/>
    <property type="match status" value="2"/>
</dbReference>
<keyword evidence="3" id="KW-0677">Repeat</keyword>
<dbReference type="SUPFAM" id="SSF48452">
    <property type="entry name" value="TPR-like"/>
    <property type="match status" value="1"/>
</dbReference>